<evidence type="ECO:0000256" key="5">
    <source>
        <dbReference type="ARBA" id="ARBA00022989"/>
    </source>
</evidence>
<feature type="transmembrane region" description="Helical" evidence="7">
    <location>
        <begin position="101"/>
        <end position="119"/>
    </location>
</feature>
<feature type="transmembrane region" description="Helical" evidence="7">
    <location>
        <begin position="131"/>
        <end position="150"/>
    </location>
</feature>
<evidence type="ECO:0000256" key="1">
    <source>
        <dbReference type="ARBA" id="ARBA00004651"/>
    </source>
</evidence>
<feature type="transmembrane region" description="Helical" evidence="7">
    <location>
        <begin position="340"/>
        <end position="358"/>
    </location>
</feature>
<evidence type="ECO:0000256" key="3">
    <source>
        <dbReference type="ARBA" id="ARBA00022475"/>
    </source>
</evidence>
<organism evidence="8">
    <name type="scientific">Vibrio parahaemolyticus</name>
    <dbReference type="NCBI Taxonomy" id="670"/>
    <lineage>
        <taxon>Bacteria</taxon>
        <taxon>Pseudomonadati</taxon>
        <taxon>Pseudomonadota</taxon>
        <taxon>Gammaproteobacteria</taxon>
        <taxon>Vibrionales</taxon>
        <taxon>Vibrionaceae</taxon>
        <taxon>Vibrio</taxon>
    </lineage>
</organism>
<evidence type="ECO:0000256" key="7">
    <source>
        <dbReference type="SAM" id="Phobius"/>
    </source>
</evidence>
<sequence>MLWILIEKFGSQLITLLANIYMAKIIQPSEFGLIAMTMVFVAIGQAISESGYTQYLIYKRNTLNEIMESSIFWVTLLISLLFSCGVFFVSREFYEPEVIEILPYMLSNIIISSIAIVPKTKLIIDGKNKDIAFNLLVSSIFGASFAIFLTNFGYEVWAIVALITLKNLTSSLMFFLQSSWKPKLYFNFKIILRSWSFCSSLLAGSLLASFVNNISNLMLGKVYNKSILGAFYQSNMYLSTVNVTIFTYIQRYTYVKMVGMKINRIDDVIKNEVDLYCRYILPLFFAFSLISNEFVSLVLNDSWDYVSFIIEHMAIGYSFLPLISINMLGLTALGKTKKYLRIDIVKHFVSILILFSACLFDSDVYIYALSFSFMISWLIVIHFGKEEGIYNYDQVKKVIPYYIIAFFCSIIIDMFLFIDTLWLSAFFKTFFYLITYQSTLYVLDSTLWRKNK</sequence>
<dbReference type="PANTHER" id="PTHR30250:SF10">
    <property type="entry name" value="LIPOPOLYSACCHARIDE BIOSYNTHESIS PROTEIN WZXC"/>
    <property type="match status" value="1"/>
</dbReference>
<dbReference type="GO" id="GO:0005886">
    <property type="term" value="C:plasma membrane"/>
    <property type="evidence" value="ECO:0007669"/>
    <property type="project" value="UniProtKB-SubCell"/>
</dbReference>
<comment type="similarity">
    <text evidence="2">Belongs to the polysaccharide synthase family.</text>
</comment>
<dbReference type="Pfam" id="PF13440">
    <property type="entry name" value="Polysacc_synt_3"/>
    <property type="match status" value="1"/>
</dbReference>
<feature type="transmembrane region" description="Helical" evidence="7">
    <location>
        <begin position="197"/>
        <end position="215"/>
    </location>
</feature>
<gene>
    <name evidence="8" type="primary">wzxC</name>
    <name evidence="8" type="ORF">VP313_00011</name>
</gene>
<name>A0A7M1W7E2_VIBPH</name>
<evidence type="ECO:0000256" key="4">
    <source>
        <dbReference type="ARBA" id="ARBA00022692"/>
    </source>
</evidence>
<dbReference type="AlphaFoldDB" id="A0A7M1W7E2"/>
<dbReference type="InterPro" id="IPR050833">
    <property type="entry name" value="Poly_Biosynth_Transport"/>
</dbReference>
<evidence type="ECO:0000313" key="8">
    <source>
        <dbReference type="EMBL" id="QOS22722.1"/>
    </source>
</evidence>
<feature type="transmembrane region" description="Helical" evidence="7">
    <location>
        <begin position="235"/>
        <end position="254"/>
    </location>
</feature>
<feature type="transmembrane region" description="Helical" evidence="7">
    <location>
        <begin position="364"/>
        <end position="383"/>
    </location>
</feature>
<keyword evidence="6 7" id="KW-0472">Membrane</keyword>
<reference evidence="8" key="1">
    <citation type="submission" date="2020-08" db="EMBL/GenBank/DDBJ databases">
        <title>Genetic structure, function and evolution of capsule biosynthesis loci in Vibrio parahaemolyticus.</title>
        <authorList>
            <person name="Li L."/>
            <person name="Bian S."/>
        </authorList>
    </citation>
    <scope>NUCLEOTIDE SEQUENCE</scope>
    <source>
        <strain evidence="8">VP313</strain>
    </source>
</reference>
<feature type="transmembrane region" description="Helical" evidence="7">
    <location>
        <begin position="70"/>
        <end position="89"/>
    </location>
</feature>
<protein>
    <submittedName>
        <fullName evidence="8">Lipopolysaccharide biosynthesis protein WzxC</fullName>
    </submittedName>
</protein>
<dbReference type="RefSeq" id="WP_371849058.1">
    <property type="nucleotide sequence ID" value="NZ_JAMXOJ010000002.1"/>
</dbReference>
<keyword evidence="3" id="KW-1003">Cell membrane</keyword>
<keyword evidence="4 7" id="KW-0812">Transmembrane</keyword>
<proteinExistence type="inferred from homology"/>
<evidence type="ECO:0000256" key="2">
    <source>
        <dbReference type="ARBA" id="ARBA00007430"/>
    </source>
</evidence>
<feature type="transmembrane region" description="Helical" evidence="7">
    <location>
        <begin position="305"/>
        <end position="328"/>
    </location>
</feature>
<feature type="transmembrane region" description="Helical" evidence="7">
    <location>
        <begin position="399"/>
        <end position="418"/>
    </location>
</feature>
<keyword evidence="5 7" id="KW-1133">Transmembrane helix</keyword>
<feature type="transmembrane region" description="Helical" evidence="7">
    <location>
        <begin position="31"/>
        <end position="58"/>
    </location>
</feature>
<dbReference type="EMBL" id="MT898222">
    <property type="protein sequence ID" value="QOS22722.1"/>
    <property type="molecule type" value="Genomic_DNA"/>
</dbReference>
<feature type="transmembrane region" description="Helical" evidence="7">
    <location>
        <begin position="275"/>
        <end position="299"/>
    </location>
</feature>
<accession>A0A7M1W7E2</accession>
<feature type="transmembrane region" description="Helical" evidence="7">
    <location>
        <begin position="430"/>
        <end position="448"/>
    </location>
</feature>
<comment type="subcellular location">
    <subcellularLocation>
        <location evidence="1">Cell membrane</location>
        <topology evidence="1">Multi-pass membrane protein</topology>
    </subcellularLocation>
</comment>
<dbReference type="PANTHER" id="PTHR30250">
    <property type="entry name" value="PST FAMILY PREDICTED COLANIC ACID TRANSPORTER"/>
    <property type="match status" value="1"/>
</dbReference>
<feature type="transmembrane region" description="Helical" evidence="7">
    <location>
        <begin position="156"/>
        <end position="176"/>
    </location>
</feature>
<evidence type="ECO:0000256" key="6">
    <source>
        <dbReference type="ARBA" id="ARBA00023136"/>
    </source>
</evidence>